<keyword evidence="2" id="KW-1185">Reference proteome</keyword>
<dbReference type="AlphaFoldDB" id="A0A8S3RCH9"/>
<evidence type="ECO:0000313" key="2">
    <source>
        <dbReference type="Proteomes" id="UP000683360"/>
    </source>
</evidence>
<sequence length="894" mass="102225">MSERDECLIQQVVLQDVYLPKTFCKWSSTAAGFSLQTWLQEVNVTSEKHLSKMGIVQLFQELGIGRLIDEESCQRSGAKKFIYIITDFSLGKFLAEEGLNAYEILPIGIVEKMMGLLGVTSYLNSDSCGLEYESDKDGWIKGCFEDVVLPVLPADARCKILPSCLGVDCCLGVDFLQHKFKASFELDTCRHQYMVEDLVSEKNFQINLNISLCFETFKDCLTTIQVLKDTKLPKVYCDWGTGYPQGFSLNKWLSENTYVSNTTLDAFVVAQLMEEMNLRPYLKDSQCNRASYFNITQNGWNISNDFSLTHWLEKQDVVISKSLPKSTVDLLFHQLGISGYLKDPGCIQSTYNTDNPCNYKLNIGIEKYQYEVFLMDFEYGIEKQFHIGKVIEIRYCCLDVDLIDRSLHFFVNFDPCNYVIKVGIERLEMDVLLSDYQWGKWKEMDLFGVLRINFIITDLNIDNIVVLSVNISAYFTLTGFLTENGLDFDGLQLSPIATSVLLHDLGVAPFLLQRQCDPNDLLYYPRNKGWKKVRNVKKFESFEIKDYPTERKFEVTLDITVCLESNSSCQISVPLLKNTVLPKSVCEWKSDFMDPKCNQSMAVLPNNTEPVGCHIGDTCNEVDCCITPEKIGQSFKTSINIEPCLFKLTVAIEQLQFSKWFRIVDLTAEEQYLIDLTLSVCMEADSSLPCEISVQIFNQYKLPKQKCDWNTGFLISSKYTIEDLPHLEVIVLHLTFSFCMESNSSCEFETTFLKDTVLPKPVCKLETDFQAKDCIQDTVLPNITSNPLVCHLKSSCTDISCCLNLDFIGKTIEVHLGINQDLQLLEIGVGRHQFRDSLLGFDFGNLRKKERRNYLGTIKNKSLNHDEIKWQTKKNTEKFTQIAKNLSTQTLQKD</sequence>
<name>A0A8S3RCH9_MYTED</name>
<dbReference type="Proteomes" id="UP000683360">
    <property type="component" value="Unassembled WGS sequence"/>
</dbReference>
<dbReference type="EMBL" id="CAJPWZ010000965">
    <property type="protein sequence ID" value="CAG2204549.1"/>
    <property type="molecule type" value="Genomic_DNA"/>
</dbReference>
<gene>
    <name evidence="1" type="ORF">MEDL_19015</name>
</gene>
<evidence type="ECO:0000313" key="1">
    <source>
        <dbReference type="EMBL" id="CAG2204549.1"/>
    </source>
</evidence>
<comment type="caution">
    <text evidence="1">The sequence shown here is derived from an EMBL/GenBank/DDBJ whole genome shotgun (WGS) entry which is preliminary data.</text>
</comment>
<accession>A0A8S3RCH9</accession>
<proteinExistence type="predicted"/>
<protein>
    <submittedName>
        <fullName evidence="1">Uncharacterized protein</fullName>
    </submittedName>
</protein>
<organism evidence="1 2">
    <name type="scientific">Mytilus edulis</name>
    <name type="common">Blue mussel</name>
    <dbReference type="NCBI Taxonomy" id="6550"/>
    <lineage>
        <taxon>Eukaryota</taxon>
        <taxon>Metazoa</taxon>
        <taxon>Spiralia</taxon>
        <taxon>Lophotrochozoa</taxon>
        <taxon>Mollusca</taxon>
        <taxon>Bivalvia</taxon>
        <taxon>Autobranchia</taxon>
        <taxon>Pteriomorphia</taxon>
        <taxon>Mytilida</taxon>
        <taxon>Mytiloidea</taxon>
        <taxon>Mytilidae</taxon>
        <taxon>Mytilinae</taxon>
        <taxon>Mytilus</taxon>
    </lineage>
</organism>
<reference evidence="1" key="1">
    <citation type="submission" date="2021-03" db="EMBL/GenBank/DDBJ databases">
        <authorList>
            <person name="Bekaert M."/>
        </authorList>
    </citation>
    <scope>NUCLEOTIDE SEQUENCE</scope>
</reference>